<protein>
    <recommendedName>
        <fullName evidence="2 8">DNA repair protein RecN</fullName>
    </recommendedName>
    <alternativeName>
        <fullName evidence="7 8">Recombination protein N</fullName>
    </alternativeName>
</protein>
<feature type="coiled-coil region" evidence="9">
    <location>
        <begin position="255"/>
        <end position="289"/>
    </location>
</feature>
<evidence type="ECO:0000256" key="5">
    <source>
        <dbReference type="ARBA" id="ARBA00022840"/>
    </source>
</evidence>
<evidence type="ECO:0000256" key="9">
    <source>
        <dbReference type="SAM" id="Coils"/>
    </source>
</evidence>
<dbReference type="InterPro" id="IPR004604">
    <property type="entry name" value="DNA_recomb/repair_RecN"/>
</dbReference>
<comment type="function">
    <text evidence="8">May be involved in recombinational repair of damaged DNA.</text>
</comment>
<keyword evidence="5" id="KW-0067">ATP-binding</keyword>
<dbReference type="NCBIfam" id="TIGR00634">
    <property type="entry name" value="recN"/>
    <property type="match status" value="1"/>
</dbReference>
<dbReference type="GO" id="GO:0006310">
    <property type="term" value="P:DNA recombination"/>
    <property type="evidence" value="ECO:0007669"/>
    <property type="project" value="InterPro"/>
</dbReference>
<dbReference type="Gene3D" id="3.40.50.300">
    <property type="entry name" value="P-loop containing nucleotide triphosphate hydrolases"/>
    <property type="match status" value="2"/>
</dbReference>
<dbReference type="GO" id="GO:0009432">
    <property type="term" value="P:SOS response"/>
    <property type="evidence" value="ECO:0007669"/>
    <property type="project" value="TreeGrafter"/>
</dbReference>
<comment type="caution">
    <text evidence="11">The sequence shown here is derived from an EMBL/GenBank/DDBJ whole genome shotgun (WGS) entry which is preliminary data.</text>
</comment>
<keyword evidence="3" id="KW-0547">Nucleotide-binding</keyword>
<dbReference type="CDD" id="cd03241">
    <property type="entry name" value="ABC_RecN"/>
    <property type="match status" value="2"/>
</dbReference>
<accession>A0A845QUR7</accession>
<dbReference type="GO" id="GO:0016887">
    <property type="term" value="F:ATP hydrolysis activity"/>
    <property type="evidence" value="ECO:0007669"/>
    <property type="project" value="InterPro"/>
</dbReference>
<dbReference type="SUPFAM" id="SSF52540">
    <property type="entry name" value="P-loop containing nucleoside triphosphate hydrolases"/>
    <property type="match status" value="2"/>
</dbReference>
<feature type="domain" description="Rad50/SbcC-type AAA" evidence="10">
    <location>
        <begin position="5"/>
        <end position="235"/>
    </location>
</feature>
<keyword evidence="9" id="KW-0175">Coiled coil</keyword>
<dbReference type="GO" id="GO:0005524">
    <property type="term" value="F:ATP binding"/>
    <property type="evidence" value="ECO:0007669"/>
    <property type="project" value="UniProtKB-KW"/>
</dbReference>
<name>A0A845QUR7_9CLOT</name>
<evidence type="ECO:0000256" key="4">
    <source>
        <dbReference type="ARBA" id="ARBA00022763"/>
    </source>
</evidence>
<evidence type="ECO:0000256" key="6">
    <source>
        <dbReference type="ARBA" id="ARBA00023204"/>
    </source>
</evidence>
<evidence type="ECO:0000256" key="2">
    <source>
        <dbReference type="ARBA" id="ARBA00021315"/>
    </source>
</evidence>
<dbReference type="FunFam" id="3.40.50.300:FF:000356">
    <property type="entry name" value="DNA repair protein RecN"/>
    <property type="match status" value="1"/>
</dbReference>
<dbReference type="Pfam" id="PF13476">
    <property type="entry name" value="AAA_23"/>
    <property type="match status" value="1"/>
</dbReference>
<dbReference type="InterPro" id="IPR027417">
    <property type="entry name" value="P-loop_NTPase"/>
</dbReference>
<dbReference type="GO" id="GO:0006302">
    <property type="term" value="P:double-strand break repair"/>
    <property type="evidence" value="ECO:0007669"/>
    <property type="project" value="InterPro"/>
</dbReference>
<keyword evidence="6 8" id="KW-0234">DNA repair</keyword>
<gene>
    <name evidence="11" type="primary">recN</name>
    <name evidence="11" type="ORF">D3Z33_07155</name>
</gene>
<dbReference type="InterPro" id="IPR038729">
    <property type="entry name" value="Rad50/SbcC_AAA"/>
</dbReference>
<dbReference type="EMBL" id="QXXA01000007">
    <property type="protein sequence ID" value="NBI06637.1"/>
    <property type="molecule type" value="Genomic_DNA"/>
</dbReference>
<dbReference type="PIRSF" id="PIRSF003128">
    <property type="entry name" value="RecN"/>
    <property type="match status" value="1"/>
</dbReference>
<organism evidence="11 12">
    <name type="scientific">Senegalia massiliensis</name>
    <dbReference type="NCBI Taxonomy" id="1720316"/>
    <lineage>
        <taxon>Bacteria</taxon>
        <taxon>Bacillati</taxon>
        <taxon>Bacillota</taxon>
        <taxon>Clostridia</taxon>
        <taxon>Eubacteriales</taxon>
        <taxon>Clostridiaceae</taxon>
        <taxon>Senegalia</taxon>
    </lineage>
</organism>
<dbReference type="OrthoDB" id="9806954at2"/>
<evidence type="ECO:0000256" key="1">
    <source>
        <dbReference type="ARBA" id="ARBA00009441"/>
    </source>
</evidence>
<comment type="similarity">
    <text evidence="1 8">Belongs to the RecN family.</text>
</comment>
<dbReference type="Proteomes" id="UP000467132">
    <property type="component" value="Unassembled WGS sequence"/>
</dbReference>
<sequence>MILELNIKNFAIINDLKISFTKGFNVLTGETGAGKSIIIDAVGLILGDRSNKDFIKIGQDKSIIEALFYLENSSHVKELLRSYGIQYELDDTLLITREIHKNGRSFSRVNGHTITLNMLRKITSSLVDIYGQHEHQSLLNSENHIELIDLLGDNDLLLHKKEIRRNYLQLNELKNKLSKIVTDEKERERKIDLLKFQIDEIDSGSLKSNEENELINEYTKLSNLEEIAKKLNSIHSILDSNDYNNSSVIDELNKVSNILNNISKFDNNIKEYETNINETIYQIQDLIRDIRNYYENIDYDIEKLSILEERMELINKLKRKYGNTIDEILEYRDNIEEELNIIINNKKQITVLKSNIEQLNIKILKESKILSKKRIKVIKAFEKKMIDELYNLNMKNIKFKVSHEILNNSNINGIDKIEFLISTNLGEPLRKLSKIVSGGEMSRIMLAFKSIIVGVDNISTMIFDEIDSGISGRTAQIVGEKIVNISRNHQVLCITHLPQIAAMSDSHYLIKKIENNGNVRTIVSRLDYNSKIEELSRLLGGVDLTDTTRLHAEEMIKMSKKYK</sequence>
<keyword evidence="4 8" id="KW-0227">DNA damage</keyword>
<dbReference type="GO" id="GO:0043590">
    <property type="term" value="C:bacterial nucleoid"/>
    <property type="evidence" value="ECO:0007669"/>
    <property type="project" value="TreeGrafter"/>
</dbReference>
<dbReference type="FunFam" id="3.40.50.300:FF:000319">
    <property type="entry name" value="DNA repair protein RecN"/>
    <property type="match status" value="1"/>
</dbReference>
<dbReference type="AlphaFoldDB" id="A0A845QUR7"/>
<evidence type="ECO:0000256" key="8">
    <source>
        <dbReference type="PIRNR" id="PIRNR003128"/>
    </source>
</evidence>
<evidence type="ECO:0000313" key="12">
    <source>
        <dbReference type="Proteomes" id="UP000467132"/>
    </source>
</evidence>
<evidence type="ECO:0000256" key="7">
    <source>
        <dbReference type="ARBA" id="ARBA00033408"/>
    </source>
</evidence>
<evidence type="ECO:0000313" key="11">
    <source>
        <dbReference type="EMBL" id="NBI06637.1"/>
    </source>
</evidence>
<dbReference type="RefSeq" id="WP_160197122.1">
    <property type="nucleotide sequence ID" value="NZ_QXXA01000007.1"/>
</dbReference>
<dbReference type="PANTHER" id="PTHR11059:SF0">
    <property type="entry name" value="DNA REPAIR PROTEIN RECN"/>
    <property type="match status" value="1"/>
</dbReference>
<reference evidence="11 12" key="1">
    <citation type="submission" date="2018-08" db="EMBL/GenBank/DDBJ databases">
        <title>Murine metabolic-syndrome-specific gut microbial biobank.</title>
        <authorList>
            <person name="Liu C."/>
        </authorList>
    </citation>
    <scope>NUCLEOTIDE SEQUENCE [LARGE SCALE GENOMIC DNA]</scope>
    <source>
        <strain evidence="11 12">583</strain>
    </source>
</reference>
<keyword evidence="12" id="KW-1185">Reference proteome</keyword>
<evidence type="ECO:0000259" key="10">
    <source>
        <dbReference type="Pfam" id="PF13476"/>
    </source>
</evidence>
<proteinExistence type="inferred from homology"/>
<evidence type="ECO:0000256" key="3">
    <source>
        <dbReference type="ARBA" id="ARBA00022741"/>
    </source>
</evidence>
<dbReference type="PANTHER" id="PTHR11059">
    <property type="entry name" value="DNA REPAIR PROTEIN RECN"/>
    <property type="match status" value="1"/>
</dbReference>